<evidence type="ECO:0000259" key="2">
    <source>
        <dbReference type="Pfam" id="PF05738"/>
    </source>
</evidence>
<gene>
    <name evidence="3" type="ORF">VXJ25_08500</name>
</gene>
<keyword evidence="1" id="KW-0472">Membrane</keyword>
<dbReference type="InterPro" id="IPR013783">
    <property type="entry name" value="Ig-like_fold"/>
</dbReference>
<dbReference type="InterPro" id="IPR008454">
    <property type="entry name" value="Collagen-bd_Cna-like_B-typ_dom"/>
</dbReference>
<reference evidence="3 4" key="1">
    <citation type="submission" date="2024-01" db="EMBL/GenBank/DDBJ databases">
        <title>Description of Olsenella sp. nov., isolated from pig feces.</title>
        <authorList>
            <person name="Chang Y.-H."/>
        </authorList>
    </citation>
    <scope>NUCLEOTIDE SEQUENCE [LARGE SCALE GENOMIC DNA]</scope>
    <source>
        <strain evidence="3 4">YH-ols2223</strain>
    </source>
</reference>
<keyword evidence="1" id="KW-0812">Transmembrane</keyword>
<comment type="caution">
    <text evidence="3">The sequence shown here is derived from an EMBL/GenBank/DDBJ whole genome shotgun (WGS) entry which is preliminary data.</text>
</comment>
<keyword evidence="1" id="KW-1133">Transmembrane helix</keyword>
<evidence type="ECO:0000256" key="1">
    <source>
        <dbReference type="SAM" id="Phobius"/>
    </source>
</evidence>
<dbReference type="Gene3D" id="2.60.40.1140">
    <property type="entry name" value="Collagen-binding surface protein Cna, B-type domain"/>
    <property type="match status" value="1"/>
</dbReference>
<evidence type="ECO:0000313" key="4">
    <source>
        <dbReference type="Proteomes" id="UP001332931"/>
    </source>
</evidence>
<protein>
    <submittedName>
        <fullName evidence="3">Cna B-type domain-containing protein</fullName>
    </submittedName>
</protein>
<organism evidence="3 4">
    <name type="scientific">Olsenella absiana</name>
    <dbReference type="NCBI Taxonomy" id="3115222"/>
    <lineage>
        <taxon>Bacteria</taxon>
        <taxon>Bacillati</taxon>
        <taxon>Actinomycetota</taxon>
        <taxon>Coriobacteriia</taxon>
        <taxon>Coriobacteriales</taxon>
        <taxon>Atopobiaceae</taxon>
        <taxon>Olsenella</taxon>
    </lineage>
</organism>
<dbReference type="RefSeq" id="WP_330958783.1">
    <property type="nucleotide sequence ID" value="NZ_JAZGJQ010000011.1"/>
</dbReference>
<feature type="domain" description="CNA-B" evidence="2">
    <location>
        <begin position="190"/>
        <end position="269"/>
    </location>
</feature>
<dbReference type="CDD" id="cd00222">
    <property type="entry name" value="CollagenBindB"/>
    <property type="match status" value="1"/>
</dbReference>
<sequence length="320" mass="33347">MSFNRRSSLGVALVASLVAAVLLAFPTPLMAREIDRSRPCEVSVSYVVDSAPVAGVAARLYRVADVSENGGLLTATADFEGAGVSLDMTQASSSWSAGARSLAAYASAAGVRPVAEGRSDAGGIASFDGLSCGLYLVITDEAVVDGSTYAFQPMLVGLPRDDGAAWSYRTDLMAKAEKRPEPTGGSVSHKVVKRWADDGAAVRPEAIRVAILKDGVKQEERTLDSTNDWSYSWEAPDDGSAWSVAELGVPSGYSVGYDDDGSTFTVTNTQKEPPARSHVPTSGLPKSGDATSWAVVGLLALVGVAFLTASAAARVRGRHE</sequence>
<name>A0ABU7RBX8_9ACTN</name>
<evidence type="ECO:0000313" key="3">
    <source>
        <dbReference type="EMBL" id="MEE6148018.1"/>
    </source>
</evidence>
<proteinExistence type="predicted"/>
<feature type="transmembrane region" description="Helical" evidence="1">
    <location>
        <begin position="293"/>
        <end position="313"/>
    </location>
</feature>
<keyword evidence="4" id="KW-1185">Reference proteome</keyword>
<dbReference type="EMBL" id="JAZGJQ010000011">
    <property type="protein sequence ID" value="MEE6148018.1"/>
    <property type="molecule type" value="Genomic_DNA"/>
</dbReference>
<dbReference type="Pfam" id="PF05738">
    <property type="entry name" value="Cna_B"/>
    <property type="match status" value="1"/>
</dbReference>
<dbReference type="Proteomes" id="UP001332931">
    <property type="component" value="Unassembled WGS sequence"/>
</dbReference>
<accession>A0ABU7RBX8</accession>
<dbReference type="SUPFAM" id="SSF49478">
    <property type="entry name" value="Cna protein B-type domain"/>
    <property type="match status" value="1"/>
</dbReference>
<dbReference type="Gene3D" id="2.60.40.10">
    <property type="entry name" value="Immunoglobulins"/>
    <property type="match status" value="1"/>
</dbReference>